<feature type="transmembrane region" description="Helical" evidence="6">
    <location>
        <begin position="111"/>
        <end position="129"/>
    </location>
</feature>
<dbReference type="Proteomes" id="UP000679779">
    <property type="component" value="Unassembled WGS sequence"/>
</dbReference>
<reference evidence="7" key="1">
    <citation type="submission" date="2021-03" db="EMBL/GenBank/DDBJ databases">
        <title>Antimicrobial resistance genes in bacteria isolated from Japanese honey, and their potential for conferring macrolide and lincosamide resistance in the American foulbrood pathogen Paenibacillus larvae.</title>
        <authorList>
            <person name="Okamoto M."/>
            <person name="Kumagai M."/>
            <person name="Kanamori H."/>
            <person name="Takamatsu D."/>
        </authorList>
    </citation>
    <scope>NUCLEOTIDE SEQUENCE</scope>
    <source>
        <strain evidence="7">J2TS6</strain>
    </source>
</reference>
<evidence type="ECO:0000256" key="4">
    <source>
        <dbReference type="ARBA" id="ARBA00022989"/>
    </source>
</evidence>
<keyword evidence="2" id="KW-1003">Cell membrane</keyword>
<evidence type="ECO:0000256" key="5">
    <source>
        <dbReference type="ARBA" id="ARBA00023136"/>
    </source>
</evidence>
<proteinExistence type="predicted"/>
<gene>
    <name evidence="7" type="ORF">J2TS6_04250</name>
</gene>
<evidence type="ECO:0008006" key="9">
    <source>
        <dbReference type="Google" id="ProtNLM"/>
    </source>
</evidence>
<feature type="transmembrane region" description="Helical" evidence="6">
    <location>
        <begin position="59"/>
        <end position="77"/>
    </location>
</feature>
<feature type="transmembrane region" description="Helical" evidence="6">
    <location>
        <begin position="161"/>
        <end position="179"/>
    </location>
</feature>
<evidence type="ECO:0000256" key="6">
    <source>
        <dbReference type="SAM" id="Phobius"/>
    </source>
</evidence>
<dbReference type="Pfam" id="PF02588">
    <property type="entry name" value="YitT_membrane"/>
    <property type="match status" value="1"/>
</dbReference>
<name>A0A919XB92_9BACL</name>
<feature type="transmembrane region" description="Helical" evidence="6">
    <location>
        <begin position="185"/>
        <end position="203"/>
    </location>
</feature>
<sequence>MRSKGIVQARFGGKTALQSVVGGVVASAGLELFLHPHELIAGGMTGISALVSFHTEKQFGLLLLLFNLPLLLLYSFLGRKTAFRSVLPGLLAFSGSALLFAPLPAVSGEPVIAALAGGFCLGIGAGLAVKSGGLLDSLGLEPGDQIRPRIIMSSKLSPKHALVLCHAAVLVLAGTAMGWERTLYSALACIAAYETSAFMLWGMRRTVWVAVSRPDEVRIEVRKKINLDGELLTEYEGGDAEKRIFLRYAVHILDVPRFKAAVNRSDPGAEMIWLLPFELKRRA</sequence>
<keyword evidence="4 6" id="KW-1133">Transmembrane helix</keyword>
<dbReference type="AlphaFoldDB" id="A0A919XB92"/>
<dbReference type="GO" id="GO:0005886">
    <property type="term" value="C:plasma membrane"/>
    <property type="evidence" value="ECO:0007669"/>
    <property type="project" value="UniProtKB-SubCell"/>
</dbReference>
<evidence type="ECO:0000256" key="2">
    <source>
        <dbReference type="ARBA" id="ARBA00022475"/>
    </source>
</evidence>
<comment type="subcellular location">
    <subcellularLocation>
        <location evidence="1">Cell membrane</location>
        <topology evidence="1">Multi-pass membrane protein</topology>
    </subcellularLocation>
</comment>
<dbReference type="InterPro" id="IPR051461">
    <property type="entry name" value="UPF0750_membrane"/>
</dbReference>
<evidence type="ECO:0000256" key="1">
    <source>
        <dbReference type="ARBA" id="ARBA00004651"/>
    </source>
</evidence>
<dbReference type="RefSeq" id="WP_160038306.1">
    <property type="nucleotide sequence ID" value="NZ_BORQ01000001.1"/>
</dbReference>
<keyword evidence="8" id="KW-1185">Reference proteome</keyword>
<keyword evidence="5 6" id="KW-0472">Membrane</keyword>
<evidence type="ECO:0000313" key="7">
    <source>
        <dbReference type="EMBL" id="GIO29284.1"/>
    </source>
</evidence>
<protein>
    <recommendedName>
        <fullName evidence="9">YitT family protein</fullName>
    </recommendedName>
</protein>
<evidence type="ECO:0000313" key="8">
    <source>
        <dbReference type="Proteomes" id="UP000679779"/>
    </source>
</evidence>
<dbReference type="PANTHER" id="PTHR33545:SF5">
    <property type="entry name" value="UPF0750 MEMBRANE PROTEIN YITT"/>
    <property type="match status" value="1"/>
</dbReference>
<organism evidence="7 8">
    <name type="scientific">Paenibacillus albilobatus</name>
    <dbReference type="NCBI Taxonomy" id="2716884"/>
    <lineage>
        <taxon>Bacteria</taxon>
        <taxon>Bacillati</taxon>
        <taxon>Bacillota</taxon>
        <taxon>Bacilli</taxon>
        <taxon>Bacillales</taxon>
        <taxon>Paenibacillaceae</taxon>
        <taxon>Paenibacillus</taxon>
    </lineage>
</organism>
<feature type="transmembrane region" description="Helical" evidence="6">
    <location>
        <begin position="86"/>
        <end position="105"/>
    </location>
</feature>
<dbReference type="InterPro" id="IPR003740">
    <property type="entry name" value="YitT"/>
</dbReference>
<accession>A0A919XB92</accession>
<dbReference type="PANTHER" id="PTHR33545">
    <property type="entry name" value="UPF0750 MEMBRANE PROTEIN YITT-RELATED"/>
    <property type="match status" value="1"/>
</dbReference>
<evidence type="ECO:0000256" key="3">
    <source>
        <dbReference type="ARBA" id="ARBA00022692"/>
    </source>
</evidence>
<dbReference type="EMBL" id="BORQ01000001">
    <property type="protein sequence ID" value="GIO29284.1"/>
    <property type="molecule type" value="Genomic_DNA"/>
</dbReference>
<comment type="caution">
    <text evidence="7">The sequence shown here is derived from an EMBL/GenBank/DDBJ whole genome shotgun (WGS) entry which is preliminary data.</text>
</comment>
<keyword evidence="3 6" id="KW-0812">Transmembrane</keyword>